<dbReference type="RefSeq" id="WP_260906230.1">
    <property type="nucleotide sequence ID" value="NZ_JAOCZP010000008.1"/>
</dbReference>
<dbReference type="SUPFAM" id="SSF161098">
    <property type="entry name" value="MetI-like"/>
    <property type="match status" value="1"/>
</dbReference>
<gene>
    <name evidence="9" type="ORF">N5A92_21655</name>
</gene>
<evidence type="ECO:0000313" key="9">
    <source>
        <dbReference type="EMBL" id="MCT7377630.1"/>
    </source>
</evidence>
<feature type="transmembrane region" description="Helical" evidence="7">
    <location>
        <begin position="9"/>
        <end position="29"/>
    </location>
</feature>
<evidence type="ECO:0000256" key="2">
    <source>
        <dbReference type="ARBA" id="ARBA00022448"/>
    </source>
</evidence>
<evidence type="ECO:0000313" key="10">
    <source>
        <dbReference type="Proteomes" id="UP001320831"/>
    </source>
</evidence>
<evidence type="ECO:0000256" key="4">
    <source>
        <dbReference type="ARBA" id="ARBA00022692"/>
    </source>
</evidence>
<dbReference type="PROSITE" id="PS50928">
    <property type="entry name" value="ABC_TM1"/>
    <property type="match status" value="1"/>
</dbReference>
<dbReference type="Gene3D" id="1.10.3720.10">
    <property type="entry name" value="MetI-like"/>
    <property type="match status" value="1"/>
</dbReference>
<proteinExistence type="inferred from homology"/>
<dbReference type="InterPro" id="IPR035906">
    <property type="entry name" value="MetI-like_sf"/>
</dbReference>
<feature type="domain" description="ABC transmembrane type-1" evidence="8">
    <location>
        <begin position="102"/>
        <end position="318"/>
    </location>
</feature>
<keyword evidence="6 7" id="KW-0472">Membrane</keyword>
<feature type="transmembrane region" description="Helical" evidence="7">
    <location>
        <begin position="106"/>
        <end position="129"/>
    </location>
</feature>
<keyword evidence="4 7" id="KW-0812">Transmembrane</keyword>
<dbReference type="PANTHER" id="PTHR43163:SF6">
    <property type="entry name" value="DIPEPTIDE TRANSPORT SYSTEM PERMEASE PROTEIN DPPB-RELATED"/>
    <property type="match status" value="1"/>
</dbReference>
<evidence type="ECO:0000259" key="8">
    <source>
        <dbReference type="PROSITE" id="PS50928"/>
    </source>
</evidence>
<feature type="transmembrane region" description="Helical" evidence="7">
    <location>
        <begin position="253"/>
        <end position="274"/>
    </location>
</feature>
<protein>
    <submittedName>
        <fullName evidence="9">ABC transporter permease</fullName>
    </submittedName>
</protein>
<comment type="caution">
    <text evidence="9">The sequence shown here is derived from an EMBL/GenBank/DDBJ whole genome shotgun (WGS) entry which is preliminary data.</text>
</comment>
<name>A0ABT2LSY6_9HYPH</name>
<evidence type="ECO:0000256" key="7">
    <source>
        <dbReference type="RuleBase" id="RU363032"/>
    </source>
</evidence>
<dbReference type="Proteomes" id="UP001320831">
    <property type="component" value="Unassembled WGS sequence"/>
</dbReference>
<evidence type="ECO:0000256" key="1">
    <source>
        <dbReference type="ARBA" id="ARBA00004651"/>
    </source>
</evidence>
<dbReference type="PANTHER" id="PTHR43163">
    <property type="entry name" value="DIPEPTIDE TRANSPORT SYSTEM PERMEASE PROTEIN DPPB-RELATED"/>
    <property type="match status" value="1"/>
</dbReference>
<feature type="transmembrane region" description="Helical" evidence="7">
    <location>
        <begin position="195"/>
        <end position="214"/>
    </location>
</feature>
<feature type="transmembrane region" description="Helical" evidence="7">
    <location>
        <begin position="294"/>
        <end position="321"/>
    </location>
</feature>
<keyword evidence="5 7" id="KW-1133">Transmembrane helix</keyword>
<dbReference type="InterPro" id="IPR045621">
    <property type="entry name" value="BPD_transp_1_N"/>
</dbReference>
<dbReference type="Pfam" id="PF19300">
    <property type="entry name" value="BPD_transp_1_N"/>
    <property type="match status" value="1"/>
</dbReference>
<comment type="subcellular location">
    <subcellularLocation>
        <location evidence="1 7">Cell membrane</location>
        <topology evidence="1 7">Multi-pass membrane protein</topology>
    </subcellularLocation>
</comment>
<keyword evidence="3" id="KW-1003">Cell membrane</keyword>
<feature type="transmembrane region" description="Helical" evidence="7">
    <location>
        <begin position="141"/>
        <end position="166"/>
    </location>
</feature>
<sequence length="331" mass="36718">MLRFLTTRLISMVLTIWAVSFVAFAIIQLPPGDYLTAYMARIAAEGERVTAAEMEAMRQQYGLGDPFLIQYWKWISGIFGSGDFGQSFEWKRPVTSLIWGRLGNSILLEGLAVLVMWLVALPIGVYAAVRKYSLGDYLATVFGFLGLAVPNFLFALVLMYLSYVWFGTTLGGLFSQEFERAHWSLPRIWDFFSHAWAPIIVLATAGTAQLIRIMRANLLDELKKPYVTTARAKGLPEWKVIVKYPVRVALNPLVSTIGWLLPTLVSSSVIVSVVMSLPTAGPLLLRSLTSQDMYLAGAIIMLLGVLTVVGTLISDLILAWIDPRIRHGGGR</sequence>
<dbReference type="EMBL" id="JAOCZP010000008">
    <property type="protein sequence ID" value="MCT7377630.1"/>
    <property type="molecule type" value="Genomic_DNA"/>
</dbReference>
<organism evidence="9 10">
    <name type="scientific">Chelativorans salis</name>
    <dbReference type="NCBI Taxonomy" id="2978478"/>
    <lineage>
        <taxon>Bacteria</taxon>
        <taxon>Pseudomonadati</taxon>
        <taxon>Pseudomonadota</taxon>
        <taxon>Alphaproteobacteria</taxon>
        <taxon>Hyphomicrobiales</taxon>
        <taxon>Phyllobacteriaceae</taxon>
        <taxon>Chelativorans</taxon>
    </lineage>
</organism>
<evidence type="ECO:0000256" key="5">
    <source>
        <dbReference type="ARBA" id="ARBA00022989"/>
    </source>
</evidence>
<comment type="similarity">
    <text evidence="7">Belongs to the binding-protein-dependent transport system permease family.</text>
</comment>
<reference evidence="9 10" key="1">
    <citation type="submission" date="2022-09" db="EMBL/GenBank/DDBJ databases">
        <title>Chelativorans salina sp. nov., a novel slightly halophilic bacterium isolated from a saline lake sediment enrichment.</title>
        <authorList>
            <person name="Gao L."/>
            <person name="Fang B.-Z."/>
            <person name="Li W.-J."/>
        </authorList>
    </citation>
    <scope>NUCLEOTIDE SEQUENCE [LARGE SCALE GENOMIC DNA]</scope>
    <source>
        <strain evidence="9 10">EGI FJ00035</strain>
    </source>
</reference>
<keyword evidence="10" id="KW-1185">Reference proteome</keyword>
<evidence type="ECO:0000256" key="6">
    <source>
        <dbReference type="ARBA" id="ARBA00023136"/>
    </source>
</evidence>
<dbReference type="Pfam" id="PF00528">
    <property type="entry name" value="BPD_transp_1"/>
    <property type="match status" value="1"/>
</dbReference>
<dbReference type="CDD" id="cd06261">
    <property type="entry name" value="TM_PBP2"/>
    <property type="match status" value="1"/>
</dbReference>
<keyword evidence="2 7" id="KW-0813">Transport</keyword>
<accession>A0ABT2LSY6</accession>
<dbReference type="InterPro" id="IPR000515">
    <property type="entry name" value="MetI-like"/>
</dbReference>
<evidence type="ECO:0000256" key="3">
    <source>
        <dbReference type="ARBA" id="ARBA00022475"/>
    </source>
</evidence>